<evidence type="ECO:0000256" key="2">
    <source>
        <dbReference type="ARBA" id="ARBA00022448"/>
    </source>
</evidence>
<dbReference type="SUPFAM" id="SSF49464">
    <property type="entry name" value="Carboxypeptidase regulatory domain-like"/>
    <property type="match status" value="1"/>
</dbReference>
<dbReference type="PROSITE" id="PS52016">
    <property type="entry name" value="TONB_DEPENDENT_REC_3"/>
    <property type="match status" value="1"/>
</dbReference>
<dbReference type="InterPro" id="IPR023997">
    <property type="entry name" value="TonB-dep_OMP_SusC/RagA_CS"/>
</dbReference>
<dbReference type="OrthoDB" id="604358at2"/>
<dbReference type="InterPro" id="IPR036942">
    <property type="entry name" value="Beta-barrel_TonB_sf"/>
</dbReference>
<dbReference type="InterPro" id="IPR037066">
    <property type="entry name" value="Plug_dom_sf"/>
</dbReference>
<evidence type="ECO:0000256" key="6">
    <source>
        <dbReference type="ARBA" id="ARBA00023237"/>
    </source>
</evidence>
<dbReference type="InterPro" id="IPR039426">
    <property type="entry name" value="TonB-dep_rcpt-like"/>
</dbReference>
<dbReference type="Gene3D" id="2.170.130.10">
    <property type="entry name" value="TonB-dependent receptor, plug domain"/>
    <property type="match status" value="1"/>
</dbReference>
<keyword evidence="11" id="KW-1185">Reference proteome</keyword>
<evidence type="ECO:0000256" key="1">
    <source>
        <dbReference type="ARBA" id="ARBA00004571"/>
    </source>
</evidence>
<evidence type="ECO:0000313" key="11">
    <source>
        <dbReference type="Proteomes" id="UP000199041"/>
    </source>
</evidence>
<dbReference type="Pfam" id="PF07715">
    <property type="entry name" value="Plug"/>
    <property type="match status" value="1"/>
</dbReference>
<keyword evidence="4 7" id="KW-0812">Transmembrane</keyword>
<evidence type="ECO:0000256" key="3">
    <source>
        <dbReference type="ARBA" id="ARBA00022452"/>
    </source>
</evidence>
<accession>A0A1H4AQ76</accession>
<dbReference type="NCBIfam" id="TIGR04056">
    <property type="entry name" value="OMP_RagA_SusC"/>
    <property type="match status" value="1"/>
</dbReference>
<keyword evidence="6 7" id="KW-0998">Cell outer membrane</keyword>
<dbReference type="SUPFAM" id="SSF56935">
    <property type="entry name" value="Porins"/>
    <property type="match status" value="1"/>
</dbReference>
<dbReference type="Gene3D" id="2.60.40.1120">
    <property type="entry name" value="Carboxypeptidase-like, regulatory domain"/>
    <property type="match status" value="1"/>
</dbReference>
<evidence type="ECO:0000256" key="8">
    <source>
        <dbReference type="SAM" id="Phobius"/>
    </source>
</evidence>
<dbReference type="Gene3D" id="2.40.170.20">
    <property type="entry name" value="TonB-dependent receptor, beta-barrel domain"/>
    <property type="match status" value="1"/>
</dbReference>
<name>A0A1H4AQ76_9BACT</name>
<dbReference type="InterPro" id="IPR008969">
    <property type="entry name" value="CarboxyPept-like_regulatory"/>
</dbReference>
<feature type="transmembrane region" description="Helical" evidence="8">
    <location>
        <begin position="61"/>
        <end position="84"/>
    </location>
</feature>
<dbReference type="InterPro" id="IPR023996">
    <property type="entry name" value="TonB-dep_OMP_SusC/RagA"/>
</dbReference>
<evidence type="ECO:0000256" key="5">
    <source>
        <dbReference type="ARBA" id="ARBA00023136"/>
    </source>
</evidence>
<dbReference type="AlphaFoldDB" id="A0A1H4AQ76"/>
<keyword evidence="5 7" id="KW-0472">Membrane</keyword>
<dbReference type="RefSeq" id="WP_091399299.1">
    <property type="nucleotide sequence ID" value="NZ_FNQY01000016.1"/>
</dbReference>
<keyword evidence="2 7" id="KW-0813">Transport</keyword>
<dbReference type="NCBIfam" id="TIGR04057">
    <property type="entry name" value="SusC_RagA_signa"/>
    <property type="match status" value="1"/>
</dbReference>
<evidence type="ECO:0000313" key="10">
    <source>
        <dbReference type="EMBL" id="SEA37887.1"/>
    </source>
</evidence>
<proteinExistence type="inferred from homology"/>
<reference evidence="10 11" key="1">
    <citation type="submission" date="2016-10" db="EMBL/GenBank/DDBJ databases">
        <authorList>
            <person name="de Groot N.N."/>
        </authorList>
    </citation>
    <scope>NUCLEOTIDE SEQUENCE [LARGE SCALE GENOMIC DNA]</scope>
    <source>
        <strain evidence="10 11">Vu-144</strain>
    </source>
</reference>
<keyword evidence="8" id="KW-1133">Transmembrane helix</keyword>
<dbReference type="Pfam" id="PF13715">
    <property type="entry name" value="CarbopepD_reg_2"/>
    <property type="match status" value="1"/>
</dbReference>
<sequence length="1135" mass="124819">MHLPKKKTVRALCLAKIQRARLSHTLPMEDPMSDAVVGNIRANTLAPLLTKNVAIGVNRQLSIVFVLIACFLLGTVLCPVKVLAQTGNTGAVVEIHGNVYNQADGTPIEGASVTIKGTTQGTLTDAKGNFQLQVKLPVVLSVTDIAHLPQEIPVNEDKPVSIGLQAASQSLNDVVVVGYGEQQRGQVTGAVSTVDVTKTFRDRPLNDPIKGLQGVAPGLSISYSNGGLTAPASVRIRGIGSLVGSGSPLIMVDNVETDDLSVINPDDIESVSVLKDAASTAIYGARAAFGVILIKTKSGRMNTPTKVTYSNNFYWSNPTTLPDFADPTQELPGIIKADERAGVTPELFGMDLNQLLTGIQNWKEKYAGKRTSDEMVLGEDFDMTDSTVPYFYRIWDVKKMMLRTQPGQQHNIRVSGGSENIAYYVSAGYSKEGGIMRVHPDQVQKYNISTGVTANVTDWWKLNVKMLYRNFEYDYPFGYYGATQNYFYYMWRWGAYWPYGTYQGKYFRNIPAYLNAAQDNKTIDNYSRVDLSSDIKITKDLNLHADYSIVRDNAINQSTGGPVMAWDSWTSGTPYENISSSGYDYTSASQNRDNIDVFNIYATYDKHFGADHHLKLMAGINAQKDGNIYFYADRKNVLDPTKGYLDLASGDMSASGGNAQSAFAGYFGRINYDYKDKYLLELDGRYDGSSSFAAKDRWSMFGSASAGYRISKEHFMEFIRPFISDWKFRASYGAIGNQDLGGSNRYLPLMSAGAVAWVVDGVEAQGVGSPNAVAASLTWEKITTLNLGTDISMLHDNLSLSFDWFQRSNDGMLTQNAVASTFGTSAPWVNGGSMRTRGWELSVNGNLPVSKELALYGSLTLTDYKTVITKWDNASKLLSQNYSGETYGDIWGFETDRYFTDADFNADGSFASGVADQSALASGNFKYGPGDIKYKDLDGSGVIDGGDFSANNPGDLKVIGNTQPRYMYSFRIGGVYRNLDFDFFFQGVGKQSYWGTGDVAMPNFRGGDILYAHQLDYWTPDNTDAKYPNPYSGNASGKIPGLAAGGNNFYPQSKYLLNTAYLRLKNVSIGYTLPRQWLSRYSIKSVRLYVSGENLFTFDDLGVPLDPEALDGYSSSTGRTFPIQRMYSFGVQLSL</sequence>
<dbReference type="GO" id="GO:0009279">
    <property type="term" value="C:cell outer membrane"/>
    <property type="evidence" value="ECO:0007669"/>
    <property type="project" value="UniProtKB-SubCell"/>
</dbReference>
<dbReference type="InterPro" id="IPR012910">
    <property type="entry name" value="Plug_dom"/>
</dbReference>
<organism evidence="10 11">
    <name type="scientific">Arachidicoccus rhizosphaerae</name>
    <dbReference type="NCBI Taxonomy" id="551991"/>
    <lineage>
        <taxon>Bacteria</taxon>
        <taxon>Pseudomonadati</taxon>
        <taxon>Bacteroidota</taxon>
        <taxon>Chitinophagia</taxon>
        <taxon>Chitinophagales</taxon>
        <taxon>Chitinophagaceae</taxon>
        <taxon>Arachidicoccus</taxon>
    </lineage>
</organism>
<evidence type="ECO:0000259" key="9">
    <source>
        <dbReference type="Pfam" id="PF07715"/>
    </source>
</evidence>
<dbReference type="Proteomes" id="UP000199041">
    <property type="component" value="Unassembled WGS sequence"/>
</dbReference>
<comment type="subcellular location">
    <subcellularLocation>
        <location evidence="1 7">Cell outer membrane</location>
        <topology evidence="1 7">Multi-pass membrane protein</topology>
    </subcellularLocation>
</comment>
<protein>
    <submittedName>
        <fullName evidence="10">TonB-linked outer membrane protein, SusC/RagA family</fullName>
    </submittedName>
</protein>
<evidence type="ECO:0000256" key="4">
    <source>
        <dbReference type="ARBA" id="ARBA00022692"/>
    </source>
</evidence>
<feature type="domain" description="TonB-dependent receptor plug" evidence="9">
    <location>
        <begin position="187"/>
        <end position="291"/>
    </location>
</feature>
<dbReference type="STRING" id="551991.SAMN05192529_1163"/>
<comment type="similarity">
    <text evidence="7">Belongs to the TonB-dependent receptor family.</text>
</comment>
<dbReference type="EMBL" id="FNQY01000016">
    <property type="protein sequence ID" value="SEA37887.1"/>
    <property type="molecule type" value="Genomic_DNA"/>
</dbReference>
<evidence type="ECO:0000256" key="7">
    <source>
        <dbReference type="PROSITE-ProRule" id="PRU01360"/>
    </source>
</evidence>
<keyword evidence="3 7" id="KW-1134">Transmembrane beta strand</keyword>
<gene>
    <name evidence="10" type="ORF">SAMN05192529_1163</name>
</gene>